<dbReference type="InterPro" id="IPR000719">
    <property type="entry name" value="Prot_kinase_dom"/>
</dbReference>
<dbReference type="FunFam" id="1.10.510.10:FF:001549">
    <property type="entry name" value="Serine/threonine protein kinase, putative"/>
    <property type="match status" value="1"/>
</dbReference>
<reference evidence="7" key="1">
    <citation type="journal article" date="2020" name="Cell">
        <title>Large-Scale Comparative Analyses of Tick Genomes Elucidate Their Genetic Diversity and Vector Capacities.</title>
        <authorList>
            <consortium name="Tick Genome and Microbiome Consortium (TIGMIC)"/>
            <person name="Jia N."/>
            <person name="Wang J."/>
            <person name="Shi W."/>
            <person name="Du L."/>
            <person name="Sun Y."/>
            <person name="Zhan W."/>
            <person name="Jiang J.F."/>
            <person name="Wang Q."/>
            <person name="Zhang B."/>
            <person name="Ji P."/>
            <person name="Bell-Sakyi L."/>
            <person name="Cui X.M."/>
            <person name="Yuan T.T."/>
            <person name="Jiang B.G."/>
            <person name="Yang W.F."/>
            <person name="Lam T.T."/>
            <person name="Chang Q.C."/>
            <person name="Ding S.J."/>
            <person name="Wang X.J."/>
            <person name="Zhu J.G."/>
            <person name="Ruan X.D."/>
            <person name="Zhao L."/>
            <person name="Wei J.T."/>
            <person name="Ye R.Z."/>
            <person name="Que T.C."/>
            <person name="Du C.H."/>
            <person name="Zhou Y.H."/>
            <person name="Cheng J.X."/>
            <person name="Dai P.F."/>
            <person name="Guo W.B."/>
            <person name="Han X.H."/>
            <person name="Huang E.J."/>
            <person name="Li L.F."/>
            <person name="Wei W."/>
            <person name="Gao Y.C."/>
            <person name="Liu J.Z."/>
            <person name="Shao H.Z."/>
            <person name="Wang X."/>
            <person name="Wang C.C."/>
            <person name="Yang T.C."/>
            <person name="Huo Q.B."/>
            <person name="Li W."/>
            <person name="Chen H.Y."/>
            <person name="Chen S.E."/>
            <person name="Zhou L.G."/>
            <person name="Ni X.B."/>
            <person name="Tian J.H."/>
            <person name="Sheng Y."/>
            <person name="Liu T."/>
            <person name="Pan Y.S."/>
            <person name="Xia L.Y."/>
            <person name="Li J."/>
            <person name="Zhao F."/>
            <person name="Cao W.C."/>
        </authorList>
    </citation>
    <scope>NUCLEOTIDE SEQUENCE</scope>
    <source>
        <strain evidence="7">Rmic-2018</strain>
    </source>
</reference>
<keyword evidence="1" id="KW-0723">Serine/threonine-protein kinase</keyword>
<dbReference type="GO" id="GO:0005952">
    <property type="term" value="C:cAMP-dependent protein kinase complex"/>
    <property type="evidence" value="ECO:0007669"/>
    <property type="project" value="TreeGrafter"/>
</dbReference>
<keyword evidence="5" id="KW-0067">ATP-binding</keyword>
<gene>
    <name evidence="7" type="ORF">HPB51_016703</name>
</gene>
<dbReference type="Pfam" id="PF00069">
    <property type="entry name" value="Pkinase"/>
    <property type="match status" value="1"/>
</dbReference>
<evidence type="ECO:0000256" key="5">
    <source>
        <dbReference type="ARBA" id="ARBA00022840"/>
    </source>
</evidence>
<comment type="caution">
    <text evidence="7">The sequence shown here is derived from an EMBL/GenBank/DDBJ whole genome shotgun (WGS) entry which is preliminary data.</text>
</comment>
<reference evidence="7" key="2">
    <citation type="submission" date="2021-09" db="EMBL/GenBank/DDBJ databases">
        <authorList>
            <person name="Jia N."/>
            <person name="Wang J."/>
            <person name="Shi W."/>
            <person name="Du L."/>
            <person name="Sun Y."/>
            <person name="Zhan W."/>
            <person name="Jiang J."/>
            <person name="Wang Q."/>
            <person name="Zhang B."/>
            <person name="Ji P."/>
            <person name="Sakyi L.B."/>
            <person name="Cui X."/>
            <person name="Yuan T."/>
            <person name="Jiang B."/>
            <person name="Yang W."/>
            <person name="Lam T.T.-Y."/>
            <person name="Chang Q."/>
            <person name="Ding S."/>
            <person name="Wang X."/>
            <person name="Zhu J."/>
            <person name="Ruan X."/>
            <person name="Zhao L."/>
            <person name="Wei J."/>
            <person name="Que T."/>
            <person name="Du C."/>
            <person name="Cheng J."/>
            <person name="Dai P."/>
            <person name="Han X."/>
            <person name="Huang E."/>
            <person name="Gao Y."/>
            <person name="Liu J."/>
            <person name="Shao H."/>
            <person name="Ye R."/>
            <person name="Li L."/>
            <person name="Wei W."/>
            <person name="Wang X."/>
            <person name="Wang C."/>
            <person name="Huo Q."/>
            <person name="Li W."/>
            <person name="Guo W."/>
            <person name="Chen H."/>
            <person name="Chen S."/>
            <person name="Zhou L."/>
            <person name="Zhou L."/>
            <person name="Ni X."/>
            <person name="Tian J."/>
            <person name="Zhou Y."/>
            <person name="Sheng Y."/>
            <person name="Liu T."/>
            <person name="Pan Y."/>
            <person name="Xia L."/>
            <person name="Li J."/>
            <person name="Zhao F."/>
            <person name="Cao W."/>
        </authorList>
    </citation>
    <scope>NUCLEOTIDE SEQUENCE</scope>
    <source>
        <strain evidence="7">Rmic-2018</strain>
        <tissue evidence="7">Larvae</tissue>
    </source>
</reference>
<accession>A0A9J6D5U7</accession>
<dbReference type="GO" id="GO:0004691">
    <property type="term" value="F:cAMP-dependent protein kinase activity"/>
    <property type="evidence" value="ECO:0007669"/>
    <property type="project" value="TreeGrafter"/>
</dbReference>
<keyword evidence="4" id="KW-0418">Kinase</keyword>
<keyword evidence="8" id="KW-1185">Reference proteome</keyword>
<keyword evidence="2" id="KW-0808">Transferase</keyword>
<dbReference type="PROSITE" id="PS50011">
    <property type="entry name" value="PROTEIN_KINASE_DOM"/>
    <property type="match status" value="1"/>
</dbReference>
<proteinExistence type="predicted"/>
<evidence type="ECO:0000313" key="7">
    <source>
        <dbReference type="EMBL" id="KAH8009424.1"/>
    </source>
</evidence>
<evidence type="ECO:0000256" key="4">
    <source>
        <dbReference type="ARBA" id="ARBA00022777"/>
    </source>
</evidence>
<feature type="domain" description="Protein kinase" evidence="6">
    <location>
        <begin position="1"/>
        <end position="102"/>
    </location>
</feature>
<dbReference type="InterPro" id="IPR011009">
    <property type="entry name" value="Kinase-like_dom_sf"/>
</dbReference>
<evidence type="ECO:0000256" key="1">
    <source>
        <dbReference type="ARBA" id="ARBA00022527"/>
    </source>
</evidence>
<evidence type="ECO:0000256" key="3">
    <source>
        <dbReference type="ARBA" id="ARBA00022741"/>
    </source>
</evidence>
<dbReference type="Gene3D" id="1.10.510.10">
    <property type="entry name" value="Transferase(Phosphotransferase) domain 1"/>
    <property type="match status" value="1"/>
</dbReference>
<dbReference type="SUPFAM" id="SSF56112">
    <property type="entry name" value="Protein kinase-like (PK-like)"/>
    <property type="match status" value="1"/>
</dbReference>
<evidence type="ECO:0000259" key="6">
    <source>
        <dbReference type="PROSITE" id="PS50011"/>
    </source>
</evidence>
<dbReference type="PANTHER" id="PTHR24353">
    <property type="entry name" value="CYCLIC NUCLEOTIDE-DEPENDENT PROTEIN KINASE"/>
    <property type="match status" value="1"/>
</dbReference>
<evidence type="ECO:0000313" key="8">
    <source>
        <dbReference type="Proteomes" id="UP000821866"/>
    </source>
</evidence>
<sequence length="229" mass="25758">MLGYRQRGTESSGKARCRAADWWSAGVVFYKLTTGRVPFRGKTKQALRERIIKAPLKFPRSEDHPHSATAPAKDIIYRLLKKNPVERLGSRNYSDLKAHPFFEQFDWQMLPNRTDLSDIASIAELLTEDTQKGNAPDLDDQRRHLAIDEMTDIPFDAQKPLLCYASGSFKKLIHKSSLNRICLRFGLLEAVHFTGYGKTGMGLNMAAVRLVVYLVVYGSIANADALVDA</sequence>
<dbReference type="AlphaFoldDB" id="A0A9J6D5U7"/>
<protein>
    <recommendedName>
        <fullName evidence="6">Protein kinase domain-containing protein</fullName>
    </recommendedName>
</protein>
<evidence type="ECO:0000256" key="2">
    <source>
        <dbReference type="ARBA" id="ARBA00022679"/>
    </source>
</evidence>
<organism evidence="7 8">
    <name type="scientific">Rhipicephalus microplus</name>
    <name type="common">Cattle tick</name>
    <name type="synonym">Boophilus microplus</name>
    <dbReference type="NCBI Taxonomy" id="6941"/>
    <lineage>
        <taxon>Eukaryota</taxon>
        <taxon>Metazoa</taxon>
        <taxon>Ecdysozoa</taxon>
        <taxon>Arthropoda</taxon>
        <taxon>Chelicerata</taxon>
        <taxon>Arachnida</taxon>
        <taxon>Acari</taxon>
        <taxon>Parasitiformes</taxon>
        <taxon>Ixodida</taxon>
        <taxon>Ixodoidea</taxon>
        <taxon>Ixodidae</taxon>
        <taxon>Rhipicephalinae</taxon>
        <taxon>Rhipicephalus</taxon>
        <taxon>Boophilus</taxon>
    </lineage>
</organism>
<dbReference type="VEuPathDB" id="VectorBase:LOC119177988"/>
<name>A0A9J6D5U7_RHIMP</name>
<dbReference type="GO" id="GO:0005524">
    <property type="term" value="F:ATP binding"/>
    <property type="evidence" value="ECO:0007669"/>
    <property type="project" value="UniProtKB-KW"/>
</dbReference>
<dbReference type="PANTHER" id="PTHR24353:SF37">
    <property type="entry name" value="CAMP-DEPENDENT PROTEIN KINASE CATALYTIC SUBUNIT PRKX"/>
    <property type="match status" value="1"/>
</dbReference>
<dbReference type="Proteomes" id="UP000821866">
    <property type="component" value="Chromosome 9"/>
</dbReference>
<keyword evidence="3" id="KW-0547">Nucleotide-binding</keyword>
<dbReference type="EMBL" id="JABSTU010000011">
    <property type="protein sequence ID" value="KAH8009424.1"/>
    <property type="molecule type" value="Genomic_DNA"/>
</dbReference>